<evidence type="ECO:0000313" key="1">
    <source>
        <dbReference type="EMBL" id="MFB0840951.1"/>
    </source>
</evidence>
<dbReference type="EMBL" id="JBHDLN010000001">
    <property type="protein sequence ID" value="MFB0840951.1"/>
    <property type="molecule type" value="Genomic_DNA"/>
</dbReference>
<name>A0ABV4UT03_9BACL</name>
<dbReference type="RefSeq" id="WP_373948276.1">
    <property type="nucleotide sequence ID" value="NZ_JBHDLN010000001.1"/>
</dbReference>
<evidence type="ECO:0000313" key="2">
    <source>
        <dbReference type="Proteomes" id="UP001575622"/>
    </source>
</evidence>
<accession>A0ABV4UT03</accession>
<dbReference type="Gene3D" id="3.10.450.40">
    <property type="match status" value="1"/>
</dbReference>
<dbReference type="InterPro" id="IPR020288">
    <property type="entry name" value="Sheath_initiator"/>
</dbReference>
<protein>
    <submittedName>
        <fullName evidence="1">DUF2634 domain-containing protein</fullName>
    </submittedName>
</protein>
<comment type="caution">
    <text evidence="1">The sequence shown here is derived from an EMBL/GenBank/DDBJ whole genome shotgun (WGS) entry which is preliminary data.</text>
</comment>
<dbReference type="SUPFAM" id="SSF160719">
    <property type="entry name" value="gpW/gp25-like"/>
    <property type="match status" value="1"/>
</dbReference>
<sequence>MIPQGGTFAQMAVQQPSRTYRLDPVTKRIAGMTDGLEAVKQAVLKILQTERFEYLIYSGNHGCELSEVPGRGQAYLQTELGRRIRAALLQDDRIRDVQDIEITVVGDEATASFTVVSQYGDFDVSEGVRPRV</sequence>
<dbReference type="Proteomes" id="UP001575622">
    <property type="component" value="Unassembled WGS sequence"/>
</dbReference>
<reference evidence="1 2" key="1">
    <citation type="submission" date="2024-09" db="EMBL/GenBank/DDBJ databases">
        <authorList>
            <person name="Makale K.P.P."/>
            <person name="Makhzoum A."/>
            <person name="Rantong G."/>
            <person name="Rahube T.O."/>
        </authorList>
    </citation>
    <scope>NUCLEOTIDE SEQUENCE [LARGE SCALE GENOMIC DNA]</scope>
    <source>
        <strain evidence="1 2">KM_D13</strain>
    </source>
</reference>
<proteinExistence type="predicted"/>
<dbReference type="Pfam" id="PF10934">
    <property type="entry name" value="Sheath_initiator"/>
    <property type="match status" value="1"/>
</dbReference>
<organism evidence="1 2">
    <name type="scientific">Paenibacillus oleatilyticus</name>
    <dbReference type="NCBI Taxonomy" id="2594886"/>
    <lineage>
        <taxon>Bacteria</taxon>
        <taxon>Bacillati</taxon>
        <taxon>Bacillota</taxon>
        <taxon>Bacilli</taxon>
        <taxon>Bacillales</taxon>
        <taxon>Paenibacillaceae</taxon>
        <taxon>Paenibacillus</taxon>
    </lineage>
</organism>
<gene>
    <name evidence="1" type="ORF">ACEU3E_02100</name>
</gene>
<keyword evidence="2" id="KW-1185">Reference proteome</keyword>